<dbReference type="EMBL" id="VSFF01000016">
    <property type="protein sequence ID" value="TYC08681.1"/>
    <property type="molecule type" value="Genomic_DNA"/>
</dbReference>
<evidence type="ECO:0000313" key="4">
    <source>
        <dbReference type="EMBL" id="TYC08681.1"/>
    </source>
</evidence>
<gene>
    <name evidence="4" type="ORF">FXF65_38015</name>
</gene>
<keyword evidence="3" id="KW-0472">Membrane</keyword>
<dbReference type="InterPro" id="IPR011990">
    <property type="entry name" value="TPR-like_helical_dom_sf"/>
</dbReference>
<dbReference type="PANTHER" id="PTHR45586">
    <property type="entry name" value="TPR REPEAT-CONTAINING PROTEIN PA4667"/>
    <property type="match status" value="1"/>
</dbReference>
<reference evidence="4 5" key="1">
    <citation type="submission" date="2019-08" db="EMBL/GenBank/DDBJ databases">
        <title>Actinomadura sp. nov. CYP1-5 isolated from mountain soil.</title>
        <authorList>
            <person name="Songsumanus A."/>
            <person name="Kuncharoen N."/>
            <person name="Kudo T."/>
            <person name="Yuki M."/>
            <person name="Igarashi Y."/>
            <person name="Tanasupawat S."/>
        </authorList>
    </citation>
    <scope>NUCLEOTIDE SEQUENCE [LARGE SCALE GENOMIC DNA]</scope>
    <source>
        <strain evidence="4 5">GKU157</strain>
    </source>
</reference>
<keyword evidence="1" id="KW-0677">Repeat</keyword>
<keyword evidence="3" id="KW-1133">Transmembrane helix</keyword>
<accession>A0A5D0TQU2</accession>
<evidence type="ECO:0000313" key="5">
    <source>
        <dbReference type="Proteomes" id="UP000322634"/>
    </source>
</evidence>
<dbReference type="SMART" id="SM00028">
    <property type="entry name" value="TPR"/>
    <property type="match status" value="4"/>
</dbReference>
<evidence type="ECO:0000256" key="3">
    <source>
        <dbReference type="SAM" id="Phobius"/>
    </source>
</evidence>
<dbReference type="Proteomes" id="UP000322634">
    <property type="component" value="Unassembled WGS sequence"/>
</dbReference>
<dbReference type="RefSeq" id="WP_148355060.1">
    <property type="nucleotide sequence ID" value="NZ_JBHSBF010000002.1"/>
</dbReference>
<keyword evidence="3" id="KW-0812">Transmembrane</keyword>
<feature type="transmembrane region" description="Helical" evidence="3">
    <location>
        <begin position="12"/>
        <end position="31"/>
    </location>
</feature>
<protein>
    <submittedName>
        <fullName evidence="4">Tetratricopeptide repeat protein</fullName>
    </submittedName>
</protein>
<organism evidence="4 5">
    <name type="scientific">Actinomadura syzygii</name>
    <dbReference type="NCBI Taxonomy" id="1427538"/>
    <lineage>
        <taxon>Bacteria</taxon>
        <taxon>Bacillati</taxon>
        <taxon>Actinomycetota</taxon>
        <taxon>Actinomycetes</taxon>
        <taxon>Streptosporangiales</taxon>
        <taxon>Thermomonosporaceae</taxon>
        <taxon>Actinomadura</taxon>
    </lineage>
</organism>
<sequence>MLSTPPLKRTAVLLPAAAALAIASIVVVGVFRGPQPTEPDPVRPTAAPSGVIARYQRILRDTPGDYATWAALGAAYVQQARITVDPAFYPKAEGALRRSLRLDGGDNYQAMIAMAALANARHQFGDAVRWGKRAERIAPSNPQLYGALNDAYTQLGDYPAATAAVARMNELGPGVAAFTRASYELETHGHPAGARRVLRQALDSAYTPSDVAYCRYYLGELALHSGGLDEAARQYQAARTADPAYVPALQGIAKTAALRGDLTAAISGYGEVVSRVPQPQYVAEYIELLGAAGRTREAAAQRRLLASERKLMADNGVVDDLGAAEYAADTGDAVGALRHARAEWAHRHSVIVADALAWALHLNGHDRQALRYARQATRLGWRNALFYRHRADIHAALGQGAAARRDRETAHRINPRLDPRIPAIGRAS</sequence>
<dbReference type="OrthoDB" id="5477158at2"/>
<keyword evidence="2" id="KW-0802">TPR repeat</keyword>
<dbReference type="AlphaFoldDB" id="A0A5D0TQU2"/>
<evidence type="ECO:0000256" key="2">
    <source>
        <dbReference type="ARBA" id="ARBA00022803"/>
    </source>
</evidence>
<dbReference type="PANTHER" id="PTHR45586:SF1">
    <property type="entry name" value="LIPOPOLYSACCHARIDE ASSEMBLY PROTEIN B"/>
    <property type="match status" value="1"/>
</dbReference>
<evidence type="ECO:0000256" key="1">
    <source>
        <dbReference type="ARBA" id="ARBA00022737"/>
    </source>
</evidence>
<dbReference type="Gene3D" id="1.25.40.10">
    <property type="entry name" value="Tetratricopeptide repeat domain"/>
    <property type="match status" value="3"/>
</dbReference>
<keyword evidence="5" id="KW-1185">Reference proteome</keyword>
<comment type="caution">
    <text evidence="4">The sequence shown here is derived from an EMBL/GenBank/DDBJ whole genome shotgun (WGS) entry which is preliminary data.</text>
</comment>
<dbReference type="InterPro" id="IPR051012">
    <property type="entry name" value="CellSynth/LPSAsmb/PSIAsmb"/>
</dbReference>
<name>A0A5D0TQU2_9ACTN</name>
<dbReference type="InterPro" id="IPR019734">
    <property type="entry name" value="TPR_rpt"/>
</dbReference>
<proteinExistence type="predicted"/>
<dbReference type="SUPFAM" id="SSF48452">
    <property type="entry name" value="TPR-like"/>
    <property type="match status" value="2"/>
</dbReference>